<accession>A0ABD5VGA4</accession>
<keyword evidence="9" id="KW-1185">Reference proteome</keyword>
<protein>
    <submittedName>
        <fullName evidence="8">AI-2E family transporter</fullName>
    </submittedName>
</protein>
<keyword evidence="4 7" id="KW-1133">Transmembrane helix</keyword>
<proteinExistence type="inferred from homology"/>
<keyword evidence="5 7" id="KW-0472">Membrane</keyword>
<comment type="subcellular location">
    <subcellularLocation>
        <location evidence="1">Membrane</location>
        <topology evidence="1">Multi-pass membrane protein</topology>
    </subcellularLocation>
</comment>
<dbReference type="GO" id="GO:0016020">
    <property type="term" value="C:membrane"/>
    <property type="evidence" value="ECO:0007669"/>
    <property type="project" value="UniProtKB-SubCell"/>
</dbReference>
<dbReference type="PANTHER" id="PTHR21716">
    <property type="entry name" value="TRANSMEMBRANE PROTEIN"/>
    <property type="match status" value="1"/>
</dbReference>
<evidence type="ECO:0000256" key="7">
    <source>
        <dbReference type="SAM" id="Phobius"/>
    </source>
</evidence>
<evidence type="ECO:0000256" key="4">
    <source>
        <dbReference type="ARBA" id="ARBA00022989"/>
    </source>
</evidence>
<dbReference type="AlphaFoldDB" id="A0ABD5VGA4"/>
<name>A0ABD5VGA4_9EURY</name>
<reference evidence="8 9" key="1">
    <citation type="journal article" date="2019" name="Int. J. Syst. Evol. Microbiol.">
        <title>The Global Catalogue of Microorganisms (GCM) 10K type strain sequencing project: providing services to taxonomists for standard genome sequencing and annotation.</title>
        <authorList>
            <consortium name="The Broad Institute Genomics Platform"/>
            <consortium name="The Broad Institute Genome Sequencing Center for Infectious Disease"/>
            <person name="Wu L."/>
            <person name="Ma J."/>
        </authorList>
    </citation>
    <scope>NUCLEOTIDE SEQUENCE [LARGE SCALE GENOMIC DNA]</scope>
    <source>
        <strain evidence="8 9">GX26</strain>
    </source>
</reference>
<dbReference type="Proteomes" id="UP001596395">
    <property type="component" value="Unassembled WGS sequence"/>
</dbReference>
<feature type="transmembrane region" description="Helical" evidence="7">
    <location>
        <begin position="62"/>
        <end position="87"/>
    </location>
</feature>
<dbReference type="Pfam" id="PF01594">
    <property type="entry name" value="AI-2E_transport"/>
    <property type="match status" value="1"/>
</dbReference>
<comment type="caution">
    <text evidence="8">The sequence shown here is derived from an EMBL/GenBank/DDBJ whole genome shotgun (WGS) entry which is preliminary data.</text>
</comment>
<organism evidence="8 9">
    <name type="scientific">Halorubellus litoreus</name>
    <dbReference type="NCBI Taxonomy" id="755308"/>
    <lineage>
        <taxon>Archaea</taxon>
        <taxon>Methanobacteriati</taxon>
        <taxon>Methanobacteriota</taxon>
        <taxon>Stenosarchaea group</taxon>
        <taxon>Halobacteria</taxon>
        <taxon>Halobacteriales</taxon>
        <taxon>Halorubellaceae</taxon>
        <taxon>Halorubellus</taxon>
    </lineage>
</organism>
<dbReference type="RefSeq" id="WP_336350188.1">
    <property type="nucleotide sequence ID" value="NZ_JAZAQL010000002.1"/>
</dbReference>
<gene>
    <name evidence="8" type="ORF">ACFQGB_10155</name>
</gene>
<evidence type="ECO:0000313" key="9">
    <source>
        <dbReference type="Proteomes" id="UP001596395"/>
    </source>
</evidence>
<feature type="transmembrane region" description="Helical" evidence="7">
    <location>
        <begin position="147"/>
        <end position="169"/>
    </location>
</feature>
<feature type="compositionally biased region" description="Acidic residues" evidence="6">
    <location>
        <begin position="392"/>
        <end position="406"/>
    </location>
</feature>
<dbReference type="PANTHER" id="PTHR21716:SF4">
    <property type="entry name" value="TRANSMEMBRANE PROTEIN 245"/>
    <property type="match status" value="1"/>
</dbReference>
<keyword evidence="3 7" id="KW-0812">Transmembrane</keyword>
<feature type="transmembrane region" description="Helical" evidence="7">
    <location>
        <begin position="281"/>
        <end position="299"/>
    </location>
</feature>
<evidence type="ECO:0000313" key="8">
    <source>
        <dbReference type="EMBL" id="MFC6953225.1"/>
    </source>
</evidence>
<dbReference type="InterPro" id="IPR002549">
    <property type="entry name" value="AI-2E-like"/>
</dbReference>
<comment type="similarity">
    <text evidence="2">Belongs to the autoinducer-2 exporter (AI-2E) (TC 2.A.86) family.</text>
</comment>
<feature type="transmembrane region" description="Helical" evidence="7">
    <location>
        <begin position="235"/>
        <end position="252"/>
    </location>
</feature>
<feature type="transmembrane region" description="Helical" evidence="7">
    <location>
        <begin position="209"/>
        <end position="229"/>
    </location>
</feature>
<sequence>MFGGFDISRSRAPWVLAGILLAGTVAFVLYSFIGTFVFGLFMYYATRPVYRRLKRRVRPPSLAAAIAIVTLALPFVLLVAYTVAIGLQELNAFTGQLRAGNATLGGYESVLQPYFNVSTIAENPASLVEDSTGRQILQELLTESQQYLFFIGNALLHLFVMGALAFYLLRDGSRLSGWVKGNFGDDRGVMDAYFRAVDKDFSSIFFGNILNAFITGVIGTLSYSLLNIYAPGDLIIPYAALVGLLCGAASLIPVVGMKLVYFPVTAFLFVRAYMADATGVLWFPILFFGVSFLIVDVIPDLVLRPYVSGRNLHVGTVMFAYILGPLLFGWYGLFLGPVLLVLTVHFARLVLPELLHSERLQPYAVDPTYFGPDAEVAPPDRSTEETAVVDDPPVDVEDVQVDDGGDTPDGIGDSS</sequence>
<evidence type="ECO:0000256" key="3">
    <source>
        <dbReference type="ARBA" id="ARBA00022692"/>
    </source>
</evidence>
<feature type="region of interest" description="Disordered" evidence="6">
    <location>
        <begin position="371"/>
        <end position="415"/>
    </location>
</feature>
<evidence type="ECO:0000256" key="1">
    <source>
        <dbReference type="ARBA" id="ARBA00004141"/>
    </source>
</evidence>
<feature type="transmembrane region" description="Helical" evidence="7">
    <location>
        <begin position="12"/>
        <end position="41"/>
    </location>
</feature>
<evidence type="ECO:0000256" key="2">
    <source>
        <dbReference type="ARBA" id="ARBA00009773"/>
    </source>
</evidence>
<dbReference type="EMBL" id="JBHSXN010000002">
    <property type="protein sequence ID" value="MFC6953225.1"/>
    <property type="molecule type" value="Genomic_DNA"/>
</dbReference>
<evidence type="ECO:0000256" key="5">
    <source>
        <dbReference type="ARBA" id="ARBA00023136"/>
    </source>
</evidence>
<evidence type="ECO:0000256" key="6">
    <source>
        <dbReference type="SAM" id="MobiDB-lite"/>
    </source>
</evidence>